<evidence type="ECO:0000313" key="1">
    <source>
        <dbReference type="EMBL" id="KAJ9640412.1"/>
    </source>
</evidence>
<protein>
    <submittedName>
        <fullName evidence="1">Uncharacterized protein</fullName>
    </submittedName>
</protein>
<sequence length="318" mass="35022">MPPALLIIDMQNIFAPMTKTALPKIQHLHAFFASKGWPCIFTQHGHSKAELTPPFTNQLVRKWGPEGSIARGSHDWEFMPAIQKLVDADAEASSGNDGKKGDAPPIIPKNTYDAFLGIVPSTTSVSAPSQLEELLRARKVTKVVVCGVMTDCCCDTTARSAFNRGFETWLVSDACGSANRKQHEAGLRGFGFAFGEVVTMEEVVERLGTGASSGFEEVCSSWFANRESLLLRFQWEDAGASVARLRLKEDKERSPEEAEAAKQKQLKKQEEGKGEWHEELASSSESGIAADRQEVQDHDEHMEELQKETAEKGEKGDL</sequence>
<dbReference type="EMBL" id="JAPDRP010000017">
    <property type="protein sequence ID" value="KAJ9640412.1"/>
    <property type="molecule type" value="Genomic_DNA"/>
</dbReference>
<keyword evidence="2" id="KW-1185">Reference proteome</keyword>
<name>A0ACC2YYC9_9PEZI</name>
<reference evidence="1" key="1">
    <citation type="submission" date="2022-10" db="EMBL/GenBank/DDBJ databases">
        <title>Culturing micro-colonial fungi from biological soil crusts in the Mojave desert and describing Neophaeococcomyces mojavensis, and introducing the new genera and species Taxawa tesnikishii.</title>
        <authorList>
            <person name="Kurbessoian T."/>
            <person name="Stajich J.E."/>
        </authorList>
    </citation>
    <scope>NUCLEOTIDE SEQUENCE</scope>
    <source>
        <strain evidence="1">JES_115</strain>
    </source>
</reference>
<proteinExistence type="predicted"/>
<comment type="caution">
    <text evidence="1">The sequence shown here is derived from an EMBL/GenBank/DDBJ whole genome shotgun (WGS) entry which is preliminary data.</text>
</comment>
<accession>A0ACC2YYC9</accession>
<evidence type="ECO:0000313" key="2">
    <source>
        <dbReference type="Proteomes" id="UP001172680"/>
    </source>
</evidence>
<dbReference type="Proteomes" id="UP001172680">
    <property type="component" value="Unassembled WGS sequence"/>
</dbReference>
<gene>
    <name evidence="1" type="ORF">H2199_005951</name>
</gene>
<organism evidence="1 2">
    <name type="scientific">Coniosporium tulheliwenetii</name>
    <dbReference type="NCBI Taxonomy" id="3383036"/>
    <lineage>
        <taxon>Eukaryota</taxon>
        <taxon>Fungi</taxon>
        <taxon>Dikarya</taxon>
        <taxon>Ascomycota</taxon>
        <taxon>Pezizomycotina</taxon>
        <taxon>Dothideomycetes</taxon>
        <taxon>Dothideomycetes incertae sedis</taxon>
        <taxon>Coniosporium</taxon>
    </lineage>
</organism>